<comment type="catalytic activity">
    <reaction evidence="8">
        <text>L-tyrosyl-[protein] + ATP = O-phospho-L-tyrosyl-[protein] + ADP + H(+)</text>
        <dbReference type="Rhea" id="RHEA:10596"/>
        <dbReference type="Rhea" id="RHEA-COMP:10136"/>
        <dbReference type="Rhea" id="RHEA-COMP:20101"/>
        <dbReference type="ChEBI" id="CHEBI:15378"/>
        <dbReference type="ChEBI" id="CHEBI:30616"/>
        <dbReference type="ChEBI" id="CHEBI:46858"/>
        <dbReference type="ChEBI" id="CHEBI:61978"/>
        <dbReference type="ChEBI" id="CHEBI:456216"/>
        <dbReference type="EC" id="2.7.10.2"/>
    </reaction>
</comment>
<feature type="domain" description="AAA" evidence="9">
    <location>
        <begin position="50"/>
        <end position="188"/>
    </location>
</feature>
<evidence type="ECO:0000313" key="11">
    <source>
        <dbReference type="Proteomes" id="UP000602076"/>
    </source>
</evidence>
<evidence type="ECO:0000256" key="1">
    <source>
        <dbReference type="ARBA" id="ARBA00007316"/>
    </source>
</evidence>
<dbReference type="GO" id="GO:0005524">
    <property type="term" value="F:ATP binding"/>
    <property type="evidence" value="ECO:0007669"/>
    <property type="project" value="UniProtKB-KW"/>
</dbReference>
<dbReference type="AlphaFoldDB" id="A0A927CYD7"/>
<keyword evidence="6" id="KW-0067">ATP-binding</keyword>
<dbReference type="InterPro" id="IPR025669">
    <property type="entry name" value="AAA_dom"/>
</dbReference>
<protein>
    <recommendedName>
        <fullName evidence="2">non-specific protein-tyrosine kinase</fullName>
        <ecNumber evidence="2">2.7.10.2</ecNumber>
    </recommendedName>
</protein>
<dbReference type="InterPro" id="IPR027417">
    <property type="entry name" value="P-loop_NTPase"/>
</dbReference>
<keyword evidence="11" id="KW-1185">Reference proteome</keyword>
<dbReference type="PANTHER" id="PTHR32309">
    <property type="entry name" value="TYROSINE-PROTEIN KINASE"/>
    <property type="match status" value="1"/>
</dbReference>
<keyword evidence="3" id="KW-0808">Transferase</keyword>
<dbReference type="GO" id="GO:0042802">
    <property type="term" value="F:identical protein binding"/>
    <property type="evidence" value="ECO:0007669"/>
    <property type="project" value="UniProtKB-ARBA"/>
</dbReference>
<gene>
    <name evidence="10" type="ORF">IEO70_04450</name>
</gene>
<dbReference type="NCBIfam" id="TIGR01007">
    <property type="entry name" value="eps_fam"/>
    <property type="match status" value="1"/>
</dbReference>
<dbReference type="Pfam" id="PF13614">
    <property type="entry name" value="AAA_31"/>
    <property type="match status" value="1"/>
</dbReference>
<dbReference type="InterPro" id="IPR050445">
    <property type="entry name" value="Bact_polysacc_biosynth/exp"/>
</dbReference>
<dbReference type="EMBL" id="JACXSI010000008">
    <property type="protein sequence ID" value="MBD3107609.1"/>
    <property type="molecule type" value="Genomic_DNA"/>
</dbReference>
<name>A0A927CYD7_9BACI</name>
<dbReference type="Gene3D" id="3.40.50.300">
    <property type="entry name" value="P-loop containing nucleotide triphosphate hydrolases"/>
    <property type="match status" value="1"/>
</dbReference>
<comment type="caution">
    <text evidence="10">The sequence shown here is derived from an EMBL/GenBank/DDBJ whole genome shotgun (WGS) entry which is preliminary data.</text>
</comment>
<dbReference type="CDD" id="cd05387">
    <property type="entry name" value="BY-kinase"/>
    <property type="match status" value="1"/>
</dbReference>
<evidence type="ECO:0000256" key="3">
    <source>
        <dbReference type="ARBA" id="ARBA00022679"/>
    </source>
</evidence>
<dbReference type="RefSeq" id="WP_190997155.1">
    <property type="nucleotide sequence ID" value="NZ_JACXSI010000008.1"/>
</dbReference>
<reference evidence="10" key="1">
    <citation type="submission" date="2020-09" db="EMBL/GenBank/DDBJ databases">
        <title>Bacillus faecalis sp. nov., a moderately halophilic bacterium isolated from cow faeces.</title>
        <authorList>
            <person name="Jiang L."/>
            <person name="Lee J."/>
        </authorList>
    </citation>
    <scope>NUCLEOTIDE SEQUENCE</scope>
    <source>
        <strain evidence="10">AGMB 02131</strain>
    </source>
</reference>
<accession>A0A927CYD7</accession>
<dbReference type="Proteomes" id="UP000602076">
    <property type="component" value="Unassembled WGS sequence"/>
</dbReference>
<evidence type="ECO:0000256" key="4">
    <source>
        <dbReference type="ARBA" id="ARBA00022741"/>
    </source>
</evidence>
<proteinExistence type="inferred from homology"/>
<evidence type="ECO:0000256" key="6">
    <source>
        <dbReference type="ARBA" id="ARBA00022840"/>
    </source>
</evidence>
<keyword evidence="4" id="KW-0547">Nucleotide-binding</keyword>
<dbReference type="FunFam" id="3.40.50.300:FF:000527">
    <property type="entry name" value="Tyrosine-protein kinase etk"/>
    <property type="match status" value="1"/>
</dbReference>
<evidence type="ECO:0000313" key="10">
    <source>
        <dbReference type="EMBL" id="MBD3107609.1"/>
    </source>
</evidence>
<dbReference type="EC" id="2.7.10.2" evidence="2"/>
<comment type="similarity">
    <text evidence="1">Belongs to the CpsD/CapB family.</text>
</comment>
<evidence type="ECO:0000259" key="9">
    <source>
        <dbReference type="Pfam" id="PF13614"/>
    </source>
</evidence>
<dbReference type="GO" id="GO:0004715">
    <property type="term" value="F:non-membrane spanning protein tyrosine kinase activity"/>
    <property type="evidence" value="ECO:0007669"/>
    <property type="project" value="UniProtKB-EC"/>
</dbReference>
<keyword evidence="5 10" id="KW-0418">Kinase</keyword>
<organism evidence="10 11">
    <name type="scientific">Peribacillus faecalis</name>
    <dbReference type="NCBI Taxonomy" id="2772559"/>
    <lineage>
        <taxon>Bacteria</taxon>
        <taxon>Bacillati</taxon>
        <taxon>Bacillota</taxon>
        <taxon>Bacilli</taxon>
        <taxon>Bacillales</taxon>
        <taxon>Bacillaceae</taxon>
        <taxon>Peribacillus</taxon>
    </lineage>
</organism>
<sequence length="238" mass="26360">MFKRIFKKKKNLTLRHHLVASSHSKSVIAEQYRTVRTNIEYSAIDKDIKSILVTSATPGDGKSTTSCNLAIVFAQQGKKVLLVDTDLRKPTVHKKFCVHNHIGLSSVLTKKHALTDAIIETSIENLSILTSGPIPPNPAELLTSKSMEHLLEMLGQEFDLIILDTPPVLAVSDAQILSKHVDGVVLVVSYGKTETEQGKKAKQLLVSSNAPLLGVVLNNKKQEKNDYYYYYGHDEKAI</sequence>
<dbReference type="GO" id="GO:0005886">
    <property type="term" value="C:plasma membrane"/>
    <property type="evidence" value="ECO:0007669"/>
    <property type="project" value="UniProtKB-ARBA"/>
</dbReference>
<evidence type="ECO:0000256" key="7">
    <source>
        <dbReference type="ARBA" id="ARBA00023137"/>
    </source>
</evidence>
<evidence type="ECO:0000256" key="8">
    <source>
        <dbReference type="ARBA" id="ARBA00051245"/>
    </source>
</evidence>
<evidence type="ECO:0000256" key="2">
    <source>
        <dbReference type="ARBA" id="ARBA00011903"/>
    </source>
</evidence>
<evidence type="ECO:0000256" key="5">
    <source>
        <dbReference type="ARBA" id="ARBA00022777"/>
    </source>
</evidence>
<dbReference type="SUPFAM" id="SSF52540">
    <property type="entry name" value="P-loop containing nucleoside triphosphate hydrolases"/>
    <property type="match status" value="1"/>
</dbReference>
<keyword evidence="7" id="KW-0829">Tyrosine-protein kinase</keyword>
<dbReference type="PANTHER" id="PTHR32309:SF13">
    <property type="entry name" value="FERRIC ENTEROBACTIN TRANSPORT PROTEIN FEPE"/>
    <property type="match status" value="1"/>
</dbReference>
<dbReference type="InterPro" id="IPR005702">
    <property type="entry name" value="Wzc-like_C"/>
</dbReference>